<dbReference type="EMBL" id="JACRTB010000048">
    <property type="protein sequence ID" value="MBC8577763.1"/>
    <property type="molecule type" value="Genomic_DNA"/>
</dbReference>
<feature type="domain" description="Zinc-ribbon 15" evidence="1">
    <location>
        <begin position="22"/>
        <end position="118"/>
    </location>
</feature>
<name>A0ABR7NMW2_9FIRM</name>
<dbReference type="Pfam" id="PF17032">
    <property type="entry name" value="Zn_ribbon_15"/>
    <property type="match status" value="1"/>
</dbReference>
<sequence>MFFIGLFGVGAKAEPAGRIYAECRCCHAPGPLQLSRKYQYFHAFFLPLFRFHSQYFATCPSCASIYEVEPSVGDQARREEQTAAAPEQLHLLQDNSRRFCPRCRALISPDDQFCRRCGERL</sequence>
<proteinExistence type="predicted"/>
<comment type="caution">
    <text evidence="2">The sequence shown here is derived from an EMBL/GenBank/DDBJ whole genome shotgun (WGS) entry which is preliminary data.</text>
</comment>
<gene>
    <name evidence="2" type="ORF">H8717_15320</name>
</gene>
<evidence type="ECO:0000313" key="2">
    <source>
        <dbReference type="EMBL" id="MBC8577763.1"/>
    </source>
</evidence>
<dbReference type="Proteomes" id="UP000658131">
    <property type="component" value="Unassembled WGS sequence"/>
</dbReference>
<dbReference type="InterPro" id="IPR031493">
    <property type="entry name" value="Zinc_ribbon_15"/>
</dbReference>
<evidence type="ECO:0000259" key="1">
    <source>
        <dbReference type="Pfam" id="PF17032"/>
    </source>
</evidence>
<reference evidence="2 3" key="1">
    <citation type="submission" date="2020-08" db="EMBL/GenBank/DDBJ databases">
        <title>Genome public.</title>
        <authorList>
            <person name="Liu C."/>
            <person name="Sun Q."/>
        </authorList>
    </citation>
    <scope>NUCLEOTIDE SEQUENCE [LARGE SCALE GENOMIC DNA]</scope>
    <source>
        <strain evidence="2 3">BX1</strain>
    </source>
</reference>
<keyword evidence="3" id="KW-1185">Reference proteome</keyword>
<protein>
    <submittedName>
        <fullName evidence="2">Zinc ribbon domain-containing protein</fullName>
    </submittedName>
</protein>
<accession>A0ABR7NMW2</accession>
<organism evidence="2 3">
    <name type="scientific">Yanshouia hominis</name>
    <dbReference type="NCBI Taxonomy" id="2763673"/>
    <lineage>
        <taxon>Bacteria</taxon>
        <taxon>Bacillati</taxon>
        <taxon>Bacillota</taxon>
        <taxon>Clostridia</taxon>
        <taxon>Eubacteriales</taxon>
        <taxon>Oscillospiraceae</taxon>
        <taxon>Yanshouia</taxon>
    </lineage>
</organism>
<dbReference type="RefSeq" id="WP_262401118.1">
    <property type="nucleotide sequence ID" value="NZ_JACRTB010000048.1"/>
</dbReference>
<evidence type="ECO:0000313" key="3">
    <source>
        <dbReference type="Proteomes" id="UP000658131"/>
    </source>
</evidence>